<protein>
    <submittedName>
        <fullName evidence="2">Uncharacterized protein</fullName>
    </submittedName>
</protein>
<dbReference type="EMBL" id="SMKE01000641">
    <property type="protein sequence ID" value="TDB88205.1"/>
    <property type="molecule type" value="Genomic_DNA"/>
</dbReference>
<keyword evidence="1" id="KW-0472">Membrane</keyword>
<proteinExistence type="predicted"/>
<reference evidence="2 3" key="1">
    <citation type="submission" date="2019-02" db="EMBL/GenBank/DDBJ databases">
        <title>Draft genome sequences of novel Actinobacteria.</title>
        <authorList>
            <person name="Sahin N."/>
            <person name="Ay H."/>
            <person name="Saygin H."/>
        </authorList>
    </citation>
    <scope>NUCLEOTIDE SEQUENCE [LARGE SCALE GENOMIC DNA]</scope>
    <source>
        <strain evidence="2 3">JCM 30529</strain>
    </source>
</reference>
<feature type="transmembrane region" description="Helical" evidence="1">
    <location>
        <begin position="21"/>
        <end position="43"/>
    </location>
</feature>
<accession>A0ABY2DIS9</accession>
<feature type="transmembrane region" description="Helical" evidence="1">
    <location>
        <begin position="49"/>
        <end position="67"/>
    </location>
</feature>
<evidence type="ECO:0000313" key="3">
    <source>
        <dbReference type="Proteomes" id="UP000295626"/>
    </source>
</evidence>
<evidence type="ECO:0000256" key="1">
    <source>
        <dbReference type="SAM" id="Phobius"/>
    </source>
</evidence>
<keyword evidence="1" id="KW-1133">Transmembrane helix</keyword>
<organism evidence="2 3">
    <name type="scientific">Micromonospora fluostatini</name>
    <dbReference type="NCBI Taxonomy" id="1629071"/>
    <lineage>
        <taxon>Bacteria</taxon>
        <taxon>Bacillati</taxon>
        <taxon>Actinomycetota</taxon>
        <taxon>Actinomycetes</taxon>
        <taxon>Micromonosporales</taxon>
        <taxon>Micromonosporaceae</taxon>
        <taxon>Micromonospora</taxon>
    </lineage>
</organism>
<keyword evidence="3" id="KW-1185">Reference proteome</keyword>
<evidence type="ECO:0000313" key="2">
    <source>
        <dbReference type="EMBL" id="TDB88205.1"/>
    </source>
</evidence>
<gene>
    <name evidence="2" type="ORF">E1091_15370</name>
</gene>
<comment type="caution">
    <text evidence="2">The sequence shown here is derived from an EMBL/GenBank/DDBJ whole genome shotgun (WGS) entry which is preliminary data.</text>
</comment>
<name>A0ABY2DIS9_9ACTN</name>
<keyword evidence="1" id="KW-0812">Transmembrane</keyword>
<sequence>MTDRPGFTADHVLRDMSPARRVGHVLAGLGGLATAVLVGALWATEPEPLPARTQVAFAAVIVVGLAWA</sequence>
<feature type="non-terminal residue" evidence="2">
    <location>
        <position position="68"/>
    </location>
</feature>
<dbReference type="Proteomes" id="UP000295626">
    <property type="component" value="Unassembled WGS sequence"/>
</dbReference>